<evidence type="ECO:0000313" key="1">
    <source>
        <dbReference type="EMBL" id="EEC13543.1"/>
    </source>
</evidence>
<sequence>MDYFRALEGHELVLKDHYRIYSSNSHNVYEENLKVRFSTEHARWPIAPFDSMIPSVYRTETPSSYKDTICEDWISIENSVLDLVIRYVIYAHRNDWLYMCFVVKQTQGPCA</sequence>
<reference evidence="2" key="2">
    <citation type="submission" date="2020-05" db="UniProtKB">
        <authorList>
            <consortium name="EnsemblMetazoa"/>
        </authorList>
    </citation>
    <scope>IDENTIFICATION</scope>
    <source>
        <strain evidence="2">wikel</strain>
    </source>
</reference>
<dbReference type="Proteomes" id="UP000001555">
    <property type="component" value="Unassembled WGS sequence"/>
</dbReference>
<organism>
    <name type="scientific">Ixodes scapularis</name>
    <name type="common">Black-legged tick</name>
    <name type="synonym">Deer tick</name>
    <dbReference type="NCBI Taxonomy" id="6945"/>
    <lineage>
        <taxon>Eukaryota</taxon>
        <taxon>Metazoa</taxon>
        <taxon>Ecdysozoa</taxon>
        <taxon>Arthropoda</taxon>
        <taxon>Chelicerata</taxon>
        <taxon>Arachnida</taxon>
        <taxon>Acari</taxon>
        <taxon>Parasitiformes</taxon>
        <taxon>Ixodida</taxon>
        <taxon>Ixodoidea</taxon>
        <taxon>Ixodidae</taxon>
        <taxon>Ixodinae</taxon>
        <taxon>Ixodes</taxon>
    </lineage>
</organism>
<dbReference type="VEuPathDB" id="VectorBase:ISCI021100"/>
<reference evidence="1 3" key="1">
    <citation type="submission" date="2008-03" db="EMBL/GenBank/DDBJ databases">
        <title>Annotation of Ixodes scapularis.</title>
        <authorList>
            <consortium name="Ixodes scapularis Genome Project Consortium"/>
            <person name="Caler E."/>
            <person name="Hannick L.I."/>
            <person name="Bidwell S."/>
            <person name="Joardar V."/>
            <person name="Thiagarajan M."/>
            <person name="Amedeo P."/>
            <person name="Galinsky K.J."/>
            <person name="Schobel S."/>
            <person name="Inman J."/>
            <person name="Hostetler J."/>
            <person name="Miller J."/>
            <person name="Hammond M."/>
            <person name="Megy K."/>
            <person name="Lawson D."/>
            <person name="Kodira C."/>
            <person name="Sutton G."/>
            <person name="Meyer J."/>
            <person name="Hill C.A."/>
            <person name="Birren B."/>
            <person name="Nene V."/>
            <person name="Collins F."/>
            <person name="Alarcon-Chaidez F."/>
            <person name="Wikel S."/>
            <person name="Strausberg R."/>
        </authorList>
    </citation>
    <scope>NUCLEOTIDE SEQUENCE [LARGE SCALE GENOMIC DNA]</scope>
    <source>
        <strain evidence="3">Wikel</strain>
        <strain evidence="1">Wikel colony</strain>
    </source>
</reference>
<keyword evidence="3" id="KW-1185">Reference proteome</keyword>
<dbReference type="EMBL" id="ABJB010654288">
    <property type="status" value="NOT_ANNOTATED_CDS"/>
    <property type="molecule type" value="Genomic_DNA"/>
</dbReference>
<evidence type="ECO:0000313" key="2">
    <source>
        <dbReference type="EnsemblMetazoa" id="ISCW021100-PA"/>
    </source>
</evidence>
<dbReference type="HOGENOM" id="CLU_2161130_0_0_1"/>
<proteinExistence type="predicted"/>
<dbReference type="VEuPathDB" id="VectorBase:ISCW021100"/>
<dbReference type="InParanoid" id="B7Q3X1"/>
<evidence type="ECO:0000313" key="3">
    <source>
        <dbReference type="Proteomes" id="UP000001555"/>
    </source>
</evidence>
<dbReference type="EnsemblMetazoa" id="ISCW021100-RA">
    <property type="protein sequence ID" value="ISCW021100-PA"/>
    <property type="gene ID" value="ISCW021100"/>
</dbReference>
<dbReference type="AlphaFoldDB" id="B7Q3X1"/>
<accession>B7Q3X1</accession>
<dbReference type="PaxDb" id="6945-B7Q3X1"/>
<gene>
    <name evidence="1" type="ORF">IscW_ISCW021100</name>
</gene>
<protein>
    <submittedName>
        <fullName evidence="1 2">Uncharacterized protein</fullName>
    </submittedName>
</protein>
<dbReference type="EMBL" id="DS852491">
    <property type="protein sequence ID" value="EEC13543.1"/>
    <property type="molecule type" value="Genomic_DNA"/>
</dbReference>
<name>B7Q3X1_IXOSC</name>